<protein>
    <recommendedName>
        <fullName evidence="5">Surface antigen-like protein</fullName>
    </recommendedName>
</protein>
<dbReference type="PANTHER" id="PTHR48059">
    <property type="entry name" value="POLYGALACTURONASE INHIBITOR 1"/>
    <property type="match status" value="1"/>
</dbReference>
<comment type="subcellular location">
    <subcellularLocation>
        <location evidence="1">Cell envelope</location>
    </subcellularLocation>
</comment>
<dbReference type="Gene3D" id="3.80.10.10">
    <property type="entry name" value="Ribonuclease Inhibitor"/>
    <property type="match status" value="1"/>
</dbReference>
<keyword evidence="4" id="KW-1185">Reference proteome</keyword>
<accession>A0A836H7Q3</accession>
<dbReference type="RefSeq" id="XP_067695796.1">
    <property type="nucleotide sequence ID" value="XM_067839306.1"/>
</dbReference>
<evidence type="ECO:0000313" key="4">
    <source>
        <dbReference type="Proteomes" id="UP000674179"/>
    </source>
</evidence>
<dbReference type="KEGG" id="lenr:94174816"/>
<reference evidence="3 4" key="1">
    <citation type="submission" date="2021-02" db="EMBL/GenBank/DDBJ databases">
        <title>Leishmania (Mundinia) enrietti genome sequencing and assembly.</title>
        <authorList>
            <person name="Almutairi H."/>
            <person name="Gatherer D."/>
        </authorList>
    </citation>
    <scope>NUCLEOTIDE SEQUENCE [LARGE SCALE GENOMIC DNA]</scope>
    <source>
        <strain evidence="3">CUR178</strain>
    </source>
</reference>
<dbReference type="EMBL" id="JAFHKP010000005">
    <property type="protein sequence ID" value="KAG5486354.1"/>
    <property type="molecule type" value="Genomic_DNA"/>
</dbReference>
<gene>
    <name evidence="3" type="ORF">CUR178_07665</name>
</gene>
<dbReference type="Proteomes" id="UP000674179">
    <property type="component" value="Chromosome 5"/>
</dbReference>
<comment type="caution">
    <text evidence="3">The sequence shown here is derived from an EMBL/GenBank/DDBJ whole genome shotgun (WGS) entry which is preliminary data.</text>
</comment>
<proteinExistence type="predicted"/>
<feature type="signal peptide" evidence="2">
    <location>
        <begin position="1"/>
        <end position="29"/>
    </location>
</feature>
<evidence type="ECO:0008006" key="5">
    <source>
        <dbReference type="Google" id="ProtNLM"/>
    </source>
</evidence>
<evidence type="ECO:0000256" key="2">
    <source>
        <dbReference type="SAM" id="SignalP"/>
    </source>
</evidence>
<dbReference type="OrthoDB" id="263543at2759"/>
<dbReference type="InterPro" id="IPR051848">
    <property type="entry name" value="PGIP"/>
</dbReference>
<organism evidence="3 4">
    <name type="scientific">Leishmania enriettii</name>
    <dbReference type="NCBI Taxonomy" id="5663"/>
    <lineage>
        <taxon>Eukaryota</taxon>
        <taxon>Discoba</taxon>
        <taxon>Euglenozoa</taxon>
        <taxon>Kinetoplastea</taxon>
        <taxon>Metakinetoplastina</taxon>
        <taxon>Trypanosomatida</taxon>
        <taxon>Trypanosomatidae</taxon>
        <taxon>Leishmaniinae</taxon>
        <taxon>Leishmania</taxon>
    </lineage>
</organism>
<sequence length="293" mass="31083">MTAVDHTLARVAALASILALLCVVSAAAATDATATATTITDESTQHFVKLWSNKYPLKYVWSGNDICKYEGISCDTVKQTVTMLLVKLGLTGTIPGFGSKLGFMPSNVRVITINLMGNPGLTGAFPEHYGQLTWLQELYLMETSLQGTIPQAWNNLVNLVILDVSKTKACGNLPAWDAKSMSSLKYMHFKGNDLMRGSIPASLATFGAISFDTTGCHFCGCLPSEFSSSIYMMMQLIRAQPQVNAGNCATVNACTAQDLKCNAKPNAAAIGYSHASAAAAMSSALVTAALLFA</sequence>
<evidence type="ECO:0000256" key="1">
    <source>
        <dbReference type="ARBA" id="ARBA00004196"/>
    </source>
</evidence>
<name>A0A836H7Q3_LEIEN</name>
<feature type="chain" id="PRO_5032381618" description="Surface antigen-like protein" evidence="2">
    <location>
        <begin position="30"/>
        <end position="293"/>
    </location>
</feature>
<keyword evidence="2" id="KW-0732">Signal</keyword>
<evidence type="ECO:0000313" key="3">
    <source>
        <dbReference type="EMBL" id="KAG5486354.1"/>
    </source>
</evidence>
<dbReference type="PANTHER" id="PTHR48059:SF30">
    <property type="entry name" value="OS06G0587000 PROTEIN"/>
    <property type="match status" value="1"/>
</dbReference>
<dbReference type="InterPro" id="IPR032675">
    <property type="entry name" value="LRR_dom_sf"/>
</dbReference>
<dbReference type="AlphaFoldDB" id="A0A836H7Q3"/>
<dbReference type="SUPFAM" id="SSF52058">
    <property type="entry name" value="L domain-like"/>
    <property type="match status" value="1"/>
</dbReference>
<dbReference type="GeneID" id="94174816"/>